<name>A0A9X1A8Z5_9HYPH</name>
<evidence type="ECO:0000259" key="2">
    <source>
        <dbReference type="Pfam" id="PF01370"/>
    </source>
</evidence>
<proteinExistence type="predicted"/>
<comment type="caution">
    <text evidence="3">The sequence shown here is derived from an EMBL/GenBank/DDBJ whole genome shotgun (WGS) entry which is preliminary data.</text>
</comment>
<reference evidence="3" key="2">
    <citation type="submission" date="2021-03" db="EMBL/GenBank/DDBJ databases">
        <authorList>
            <person name="Artuso I."/>
            <person name="Turrini P."/>
            <person name="Pirolo M."/>
            <person name="Lugli G.A."/>
            <person name="Ventura M."/>
            <person name="Visca P."/>
        </authorList>
    </citation>
    <scope>NUCLEOTIDE SEQUENCE</scope>
    <source>
        <strain evidence="3">LMG 26462</strain>
    </source>
</reference>
<dbReference type="Pfam" id="PF01370">
    <property type="entry name" value="Epimerase"/>
    <property type="match status" value="1"/>
</dbReference>
<dbReference type="CDD" id="cd05253">
    <property type="entry name" value="UDP_GE_SDE_e"/>
    <property type="match status" value="1"/>
</dbReference>
<reference evidence="3" key="1">
    <citation type="journal article" date="2021" name="Microorganisms">
        <title>Phylogenomic Reconstruction and Metabolic Potential of the Genus Aminobacter.</title>
        <authorList>
            <person name="Artuso I."/>
            <person name="Turrini P."/>
            <person name="Pirolo M."/>
            <person name="Lugli G.A."/>
            <person name="Ventura M."/>
            <person name="Visca P."/>
        </authorList>
    </citation>
    <scope>NUCLEOTIDE SEQUENCE</scope>
    <source>
        <strain evidence="3">LMG 26462</strain>
    </source>
</reference>
<dbReference type="PRINTS" id="PR01713">
    <property type="entry name" value="NUCEPIMERASE"/>
</dbReference>
<dbReference type="PANTHER" id="PTHR43574">
    <property type="entry name" value="EPIMERASE-RELATED"/>
    <property type="match status" value="1"/>
</dbReference>
<dbReference type="AlphaFoldDB" id="A0A9X1A8Z5"/>
<evidence type="ECO:0000313" key="3">
    <source>
        <dbReference type="EMBL" id="MBT1155375.1"/>
    </source>
</evidence>
<protein>
    <submittedName>
        <fullName evidence="3">NAD-dependent epimerase</fullName>
    </submittedName>
</protein>
<dbReference type="Proteomes" id="UP001138921">
    <property type="component" value="Unassembled WGS sequence"/>
</dbReference>
<gene>
    <name evidence="3" type="ORF">J1C56_07195</name>
</gene>
<dbReference type="InterPro" id="IPR001509">
    <property type="entry name" value="Epimerase_deHydtase"/>
</dbReference>
<dbReference type="EMBL" id="JAFLWW010000002">
    <property type="protein sequence ID" value="MBT1155375.1"/>
    <property type="molecule type" value="Genomic_DNA"/>
</dbReference>
<sequence length="338" mass="37818">MEFMTVLVTGTAGFIGFHVARRLLADGYEVVGFDSVTDYYDTSLKRARLEILAEHGDFRFIQADLADAGAVKSAFECRPEIVINLAAQAGVRYSLDNPQAYIDANVTGFLNILENCRATNPKHLIYASSSSVYGGNKKQPYSPRDGVDHPVSLYAATKKANELMAHTYSHLFGVPATGLRFFTVYGPWGRPDMAYYKFTRAIFAGETIDVYNKGDMYRDFTYVDDIVEGIVRLIDLPPNADPDYDIAAGGASGSWAPHRVMNIGNRRKEHLMEMIRILERATGREAVKNFMPLQPGDVLSTWADVSDLEALIGELPHTPIEEGLVRFVDWYGRYYRVQ</sequence>
<dbReference type="InterPro" id="IPR036291">
    <property type="entry name" value="NAD(P)-bd_dom_sf"/>
</dbReference>
<evidence type="ECO:0000256" key="1">
    <source>
        <dbReference type="ARBA" id="ARBA00023027"/>
    </source>
</evidence>
<organism evidence="3 4">
    <name type="scientific">Aminobacter anthyllidis</name>
    <dbReference type="NCBI Taxonomy" id="1035067"/>
    <lineage>
        <taxon>Bacteria</taxon>
        <taxon>Pseudomonadati</taxon>
        <taxon>Pseudomonadota</taxon>
        <taxon>Alphaproteobacteria</taxon>
        <taxon>Hyphomicrobiales</taxon>
        <taxon>Phyllobacteriaceae</taxon>
        <taxon>Aminobacter</taxon>
    </lineage>
</organism>
<evidence type="ECO:0000313" key="4">
    <source>
        <dbReference type="Proteomes" id="UP001138921"/>
    </source>
</evidence>
<feature type="domain" description="NAD-dependent epimerase/dehydratase" evidence="2">
    <location>
        <begin position="6"/>
        <end position="246"/>
    </location>
</feature>
<dbReference type="SUPFAM" id="SSF51735">
    <property type="entry name" value="NAD(P)-binding Rossmann-fold domains"/>
    <property type="match status" value="1"/>
</dbReference>
<accession>A0A9X1A8Z5</accession>
<keyword evidence="1" id="KW-0520">NAD</keyword>
<dbReference type="Gene3D" id="3.40.50.720">
    <property type="entry name" value="NAD(P)-binding Rossmann-like Domain"/>
    <property type="match status" value="1"/>
</dbReference>
<keyword evidence="4" id="KW-1185">Reference proteome</keyword>